<reference evidence="3" key="2">
    <citation type="submission" date="2021-09" db="EMBL/GenBank/DDBJ databases">
        <authorList>
            <person name="Jia N."/>
            <person name="Wang J."/>
            <person name="Shi W."/>
            <person name="Du L."/>
            <person name="Sun Y."/>
            <person name="Zhan W."/>
            <person name="Jiang J."/>
            <person name="Wang Q."/>
            <person name="Zhang B."/>
            <person name="Ji P."/>
            <person name="Sakyi L.B."/>
            <person name="Cui X."/>
            <person name="Yuan T."/>
            <person name="Jiang B."/>
            <person name="Yang W."/>
            <person name="Lam T.T.-Y."/>
            <person name="Chang Q."/>
            <person name="Ding S."/>
            <person name="Wang X."/>
            <person name="Zhu J."/>
            <person name="Ruan X."/>
            <person name="Zhao L."/>
            <person name="Wei J."/>
            <person name="Que T."/>
            <person name="Du C."/>
            <person name="Cheng J."/>
            <person name="Dai P."/>
            <person name="Han X."/>
            <person name="Huang E."/>
            <person name="Gao Y."/>
            <person name="Liu J."/>
            <person name="Shao H."/>
            <person name="Ye R."/>
            <person name="Li L."/>
            <person name="Wei W."/>
            <person name="Wang X."/>
            <person name="Wang C."/>
            <person name="Huo Q."/>
            <person name="Li W."/>
            <person name="Guo W."/>
            <person name="Chen H."/>
            <person name="Chen S."/>
            <person name="Zhou L."/>
            <person name="Zhou L."/>
            <person name="Ni X."/>
            <person name="Tian J."/>
            <person name="Zhou Y."/>
            <person name="Sheng Y."/>
            <person name="Liu T."/>
            <person name="Pan Y."/>
            <person name="Xia L."/>
            <person name="Li J."/>
            <person name="Zhao F."/>
            <person name="Cao W."/>
        </authorList>
    </citation>
    <scope>NUCLEOTIDE SEQUENCE</scope>
    <source>
        <strain evidence="3">Rmic-2018</strain>
        <tissue evidence="3">Larvae</tissue>
    </source>
</reference>
<reference evidence="3" key="1">
    <citation type="journal article" date="2020" name="Cell">
        <title>Large-Scale Comparative Analyses of Tick Genomes Elucidate Their Genetic Diversity and Vector Capacities.</title>
        <authorList>
            <consortium name="Tick Genome and Microbiome Consortium (TIGMIC)"/>
            <person name="Jia N."/>
            <person name="Wang J."/>
            <person name="Shi W."/>
            <person name="Du L."/>
            <person name="Sun Y."/>
            <person name="Zhan W."/>
            <person name="Jiang J.F."/>
            <person name="Wang Q."/>
            <person name="Zhang B."/>
            <person name="Ji P."/>
            <person name="Bell-Sakyi L."/>
            <person name="Cui X.M."/>
            <person name="Yuan T.T."/>
            <person name="Jiang B.G."/>
            <person name="Yang W.F."/>
            <person name="Lam T.T."/>
            <person name="Chang Q.C."/>
            <person name="Ding S.J."/>
            <person name="Wang X.J."/>
            <person name="Zhu J.G."/>
            <person name="Ruan X.D."/>
            <person name="Zhao L."/>
            <person name="Wei J.T."/>
            <person name="Ye R.Z."/>
            <person name="Que T.C."/>
            <person name="Du C.H."/>
            <person name="Zhou Y.H."/>
            <person name="Cheng J.X."/>
            <person name="Dai P.F."/>
            <person name="Guo W.B."/>
            <person name="Han X.H."/>
            <person name="Huang E.J."/>
            <person name="Li L.F."/>
            <person name="Wei W."/>
            <person name="Gao Y.C."/>
            <person name="Liu J.Z."/>
            <person name="Shao H.Z."/>
            <person name="Wang X."/>
            <person name="Wang C.C."/>
            <person name="Yang T.C."/>
            <person name="Huo Q.B."/>
            <person name="Li W."/>
            <person name="Chen H.Y."/>
            <person name="Chen S.E."/>
            <person name="Zhou L.G."/>
            <person name="Ni X.B."/>
            <person name="Tian J.H."/>
            <person name="Sheng Y."/>
            <person name="Liu T."/>
            <person name="Pan Y.S."/>
            <person name="Xia L.Y."/>
            <person name="Li J."/>
            <person name="Zhao F."/>
            <person name="Cao W.C."/>
        </authorList>
    </citation>
    <scope>NUCLEOTIDE SEQUENCE</scope>
    <source>
        <strain evidence="3">Rmic-2018</strain>
    </source>
</reference>
<dbReference type="InterPro" id="IPR013961">
    <property type="entry name" value="RAI1"/>
</dbReference>
<feature type="domain" description="RAI1-like" evidence="2">
    <location>
        <begin position="12"/>
        <end position="73"/>
    </location>
</feature>
<feature type="region of interest" description="Disordered" evidence="1">
    <location>
        <begin position="1"/>
        <end position="21"/>
    </location>
</feature>
<organism evidence="3 4">
    <name type="scientific">Rhipicephalus microplus</name>
    <name type="common">Cattle tick</name>
    <name type="synonym">Boophilus microplus</name>
    <dbReference type="NCBI Taxonomy" id="6941"/>
    <lineage>
        <taxon>Eukaryota</taxon>
        <taxon>Metazoa</taxon>
        <taxon>Ecdysozoa</taxon>
        <taxon>Arthropoda</taxon>
        <taxon>Chelicerata</taxon>
        <taxon>Arachnida</taxon>
        <taxon>Acari</taxon>
        <taxon>Parasitiformes</taxon>
        <taxon>Ixodida</taxon>
        <taxon>Ixodoidea</taxon>
        <taxon>Ixodidae</taxon>
        <taxon>Rhipicephalinae</taxon>
        <taxon>Rhipicephalus</taxon>
        <taxon>Boophilus</taxon>
    </lineage>
</organism>
<sequence>MDGFTIGKISEKPEAAADDDEEIAEKESYNVVLRSKLGSHSIVLAAHVKAVDPSIESEPGSTAGYVEFKLTRFKVDSLDAWSDMFRKWVSATMKIT</sequence>
<dbReference type="EMBL" id="JABSTU010000011">
    <property type="protein sequence ID" value="KAH8009309.1"/>
    <property type="molecule type" value="Genomic_DNA"/>
</dbReference>
<name>A0A9J6D5H7_RHIMP</name>
<keyword evidence="4" id="KW-1185">Reference proteome</keyword>
<accession>A0A9J6D5H7</accession>
<dbReference type="VEuPathDB" id="VectorBase:LOC119178439"/>
<dbReference type="Pfam" id="PF08652">
    <property type="entry name" value="RAI1"/>
    <property type="match status" value="1"/>
</dbReference>
<comment type="caution">
    <text evidence="3">The sequence shown here is derived from an EMBL/GenBank/DDBJ whole genome shotgun (WGS) entry which is preliminary data.</text>
</comment>
<evidence type="ECO:0000313" key="3">
    <source>
        <dbReference type="EMBL" id="KAH8009309.1"/>
    </source>
</evidence>
<gene>
    <name evidence="3" type="ORF">HPB51_014445</name>
</gene>
<proteinExistence type="predicted"/>
<protein>
    <recommendedName>
        <fullName evidence="2">RAI1-like domain-containing protein</fullName>
    </recommendedName>
</protein>
<evidence type="ECO:0000313" key="4">
    <source>
        <dbReference type="Proteomes" id="UP000821866"/>
    </source>
</evidence>
<evidence type="ECO:0000259" key="2">
    <source>
        <dbReference type="Pfam" id="PF08652"/>
    </source>
</evidence>
<evidence type="ECO:0000256" key="1">
    <source>
        <dbReference type="SAM" id="MobiDB-lite"/>
    </source>
</evidence>
<dbReference type="AlphaFoldDB" id="A0A9J6D5H7"/>
<dbReference type="Proteomes" id="UP000821866">
    <property type="component" value="Chromosome 9"/>
</dbReference>